<comment type="caution">
    <text evidence="1">The sequence shown here is derived from an EMBL/GenBank/DDBJ whole genome shotgun (WGS) entry which is preliminary data.</text>
</comment>
<organism evidence="1">
    <name type="scientific">marine sediment metagenome</name>
    <dbReference type="NCBI Taxonomy" id="412755"/>
    <lineage>
        <taxon>unclassified sequences</taxon>
        <taxon>metagenomes</taxon>
        <taxon>ecological metagenomes</taxon>
    </lineage>
</organism>
<evidence type="ECO:0000313" key="1">
    <source>
        <dbReference type="EMBL" id="GAG08709.1"/>
    </source>
</evidence>
<feature type="non-terminal residue" evidence="1">
    <location>
        <position position="56"/>
    </location>
</feature>
<proteinExistence type="predicted"/>
<protein>
    <submittedName>
        <fullName evidence="1">Uncharacterized protein</fullName>
    </submittedName>
</protein>
<sequence>MGDCPSDPDGTLPSILKDLGTRTLKGRIPEGGDWDLVIRGLGDPVIGLSGYRSIGS</sequence>
<gene>
    <name evidence="1" type="ORF">S01H1_46535</name>
</gene>
<dbReference type="EMBL" id="BARS01029800">
    <property type="protein sequence ID" value="GAG08709.1"/>
    <property type="molecule type" value="Genomic_DNA"/>
</dbReference>
<reference evidence="1" key="1">
    <citation type="journal article" date="2014" name="Front. Microbiol.">
        <title>High frequency of phylogenetically diverse reductive dehalogenase-homologous genes in deep subseafloor sedimentary metagenomes.</title>
        <authorList>
            <person name="Kawai M."/>
            <person name="Futagami T."/>
            <person name="Toyoda A."/>
            <person name="Takaki Y."/>
            <person name="Nishi S."/>
            <person name="Hori S."/>
            <person name="Arai W."/>
            <person name="Tsubouchi T."/>
            <person name="Morono Y."/>
            <person name="Uchiyama I."/>
            <person name="Ito T."/>
            <person name="Fujiyama A."/>
            <person name="Inagaki F."/>
            <person name="Takami H."/>
        </authorList>
    </citation>
    <scope>NUCLEOTIDE SEQUENCE</scope>
    <source>
        <strain evidence="1">Expedition CK06-06</strain>
    </source>
</reference>
<accession>X0US87</accession>
<dbReference type="AlphaFoldDB" id="X0US87"/>
<name>X0US87_9ZZZZ</name>